<dbReference type="PROSITE" id="PS50983">
    <property type="entry name" value="FE_B12_PBP"/>
    <property type="match status" value="1"/>
</dbReference>
<evidence type="ECO:0000256" key="3">
    <source>
        <dbReference type="ARBA" id="ARBA00022448"/>
    </source>
</evidence>
<comment type="subcellular location">
    <subcellularLocation>
        <location evidence="1">Cell envelope</location>
    </subcellularLocation>
</comment>
<feature type="domain" description="Fe/B12 periplasmic-binding" evidence="7">
    <location>
        <begin position="95"/>
        <end position="354"/>
    </location>
</feature>
<feature type="signal peptide" evidence="6">
    <location>
        <begin position="1"/>
        <end position="33"/>
    </location>
</feature>
<evidence type="ECO:0000313" key="8">
    <source>
        <dbReference type="EMBL" id="MBP1993672.1"/>
    </source>
</evidence>
<comment type="similarity">
    <text evidence="2">Belongs to the bacterial solute-binding protein 8 family.</text>
</comment>
<dbReference type="PROSITE" id="PS51257">
    <property type="entry name" value="PROKAR_LIPOPROTEIN"/>
    <property type="match status" value="1"/>
</dbReference>
<keyword evidence="9" id="KW-1185">Reference proteome</keyword>
<name>A0ABS4J1G0_9BACL</name>
<dbReference type="Gene3D" id="3.40.50.1980">
    <property type="entry name" value="Nitrogenase molybdenum iron protein domain"/>
    <property type="match status" value="2"/>
</dbReference>
<organism evidence="8 9">
    <name type="scientific">Paenibacillus eucommiae</name>
    <dbReference type="NCBI Taxonomy" id="1355755"/>
    <lineage>
        <taxon>Bacteria</taxon>
        <taxon>Bacillati</taxon>
        <taxon>Bacillota</taxon>
        <taxon>Bacilli</taxon>
        <taxon>Bacillales</taxon>
        <taxon>Paenibacillaceae</taxon>
        <taxon>Paenibacillus</taxon>
    </lineage>
</organism>
<proteinExistence type="inferred from homology"/>
<sequence>MSVFKGKVKKIRSITVSMSIMLVCILLVSACGAKDTNSSQAGQNDKDPKSSQASPSPQASTEASTAAEQTAAPDAATRTVKDAFGETTIPAKPSRIVVLNTAALDNLLALGVKPIGAPYSISVNANFFKYLASQAEGVENTGTVDQPNVETIAKLNPDLIIAYKDDHEAIYEDLKRIAPVYVTTASPGQWKQALREHADAVNKSADGDKLLADFEARIAKFKADMGTKLTEKTVSLIRPRADHIRVQMAGSYSGAIVAEAGIPRPAAHEGNMEHHVPITEEQIADMDSDVIISFGRENEADFFNDKIQKNPVWKTLTAVKNNEVHMLDWETWLSGAGIQSSNLILDDLIRIFNK</sequence>
<keyword evidence="4 6" id="KW-0732">Signal</keyword>
<gene>
    <name evidence="8" type="ORF">J2Z66_005298</name>
</gene>
<protein>
    <submittedName>
        <fullName evidence="8">Iron complex transport system substrate-binding protein</fullName>
    </submittedName>
</protein>
<evidence type="ECO:0000313" key="9">
    <source>
        <dbReference type="Proteomes" id="UP001519287"/>
    </source>
</evidence>
<evidence type="ECO:0000259" key="7">
    <source>
        <dbReference type="PROSITE" id="PS50983"/>
    </source>
</evidence>
<feature type="compositionally biased region" description="Low complexity" evidence="5">
    <location>
        <begin position="50"/>
        <end position="76"/>
    </location>
</feature>
<evidence type="ECO:0000256" key="6">
    <source>
        <dbReference type="SAM" id="SignalP"/>
    </source>
</evidence>
<dbReference type="RefSeq" id="WP_209975552.1">
    <property type="nucleotide sequence ID" value="NZ_JAGGLB010000020.1"/>
</dbReference>
<feature type="region of interest" description="Disordered" evidence="5">
    <location>
        <begin position="37"/>
        <end position="76"/>
    </location>
</feature>
<evidence type="ECO:0000256" key="5">
    <source>
        <dbReference type="SAM" id="MobiDB-lite"/>
    </source>
</evidence>
<dbReference type="PANTHER" id="PTHR30532">
    <property type="entry name" value="IRON III DICITRATE-BINDING PERIPLASMIC PROTEIN"/>
    <property type="match status" value="1"/>
</dbReference>
<dbReference type="Proteomes" id="UP001519287">
    <property type="component" value="Unassembled WGS sequence"/>
</dbReference>
<comment type="caution">
    <text evidence="8">The sequence shown here is derived from an EMBL/GenBank/DDBJ whole genome shotgun (WGS) entry which is preliminary data.</text>
</comment>
<keyword evidence="3" id="KW-0813">Transport</keyword>
<dbReference type="InterPro" id="IPR051313">
    <property type="entry name" value="Bact_iron-sidero_bind"/>
</dbReference>
<evidence type="ECO:0000256" key="1">
    <source>
        <dbReference type="ARBA" id="ARBA00004196"/>
    </source>
</evidence>
<evidence type="ECO:0000256" key="4">
    <source>
        <dbReference type="ARBA" id="ARBA00022729"/>
    </source>
</evidence>
<dbReference type="PANTHER" id="PTHR30532:SF21">
    <property type="entry name" value="SIDEROPHORE-BINDING LIPOPROTEIN YFIY-RELATED"/>
    <property type="match status" value="1"/>
</dbReference>
<dbReference type="EMBL" id="JAGGLB010000020">
    <property type="protein sequence ID" value="MBP1993672.1"/>
    <property type="molecule type" value="Genomic_DNA"/>
</dbReference>
<dbReference type="Pfam" id="PF01497">
    <property type="entry name" value="Peripla_BP_2"/>
    <property type="match status" value="1"/>
</dbReference>
<reference evidence="8 9" key="1">
    <citation type="submission" date="2021-03" db="EMBL/GenBank/DDBJ databases">
        <title>Genomic Encyclopedia of Type Strains, Phase IV (KMG-IV): sequencing the most valuable type-strain genomes for metagenomic binning, comparative biology and taxonomic classification.</title>
        <authorList>
            <person name="Goeker M."/>
        </authorList>
    </citation>
    <scope>NUCLEOTIDE SEQUENCE [LARGE SCALE GENOMIC DNA]</scope>
    <source>
        <strain evidence="8 9">DSM 26048</strain>
    </source>
</reference>
<evidence type="ECO:0000256" key="2">
    <source>
        <dbReference type="ARBA" id="ARBA00008814"/>
    </source>
</evidence>
<accession>A0ABS4J1G0</accession>
<dbReference type="SUPFAM" id="SSF53807">
    <property type="entry name" value="Helical backbone' metal receptor"/>
    <property type="match status" value="1"/>
</dbReference>
<dbReference type="CDD" id="cd01146">
    <property type="entry name" value="FhuD"/>
    <property type="match status" value="1"/>
</dbReference>
<feature type="chain" id="PRO_5045481573" evidence="6">
    <location>
        <begin position="34"/>
        <end position="354"/>
    </location>
</feature>
<dbReference type="InterPro" id="IPR002491">
    <property type="entry name" value="ABC_transptr_periplasmic_BD"/>
</dbReference>